<gene>
    <name evidence="3" type="ORF">QWJ38_23950</name>
</gene>
<dbReference type="Pfam" id="PF25513">
    <property type="entry name" value="P2_C"/>
    <property type="match status" value="1"/>
</dbReference>
<evidence type="ECO:0000313" key="3">
    <source>
        <dbReference type="EMBL" id="MDN3923341.1"/>
    </source>
</evidence>
<dbReference type="InterPro" id="IPR041377">
    <property type="entry name" value="P2_N"/>
</dbReference>
<comment type="caution">
    <text evidence="3">The sequence shown here is derived from an EMBL/GenBank/DDBJ whole genome shotgun (WGS) entry which is preliminary data.</text>
</comment>
<evidence type="ECO:0000259" key="2">
    <source>
        <dbReference type="Pfam" id="PF25513"/>
    </source>
</evidence>
<feature type="domain" description="Viral coat protein P2 C-terminal" evidence="2">
    <location>
        <begin position="152"/>
        <end position="279"/>
    </location>
</feature>
<organism evidence="3 4">
    <name type="scientific">Roseateles violae</name>
    <dbReference type="NCBI Taxonomy" id="3058042"/>
    <lineage>
        <taxon>Bacteria</taxon>
        <taxon>Pseudomonadati</taxon>
        <taxon>Pseudomonadota</taxon>
        <taxon>Betaproteobacteria</taxon>
        <taxon>Burkholderiales</taxon>
        <taxon>Sphaerotilaceae</taxon>
        <taxon>Roseateles</taxon>
    </lineage>
</organism>
<dbReference type="RefSeq" id="WP_290361640.1">
    <property type="nucleotide sequence ID" value="NZ_JAUHHC010000014.1"/>
</dbReference>
<dbReference type="InterPro" id="IPR057915">
    <property type="entry name" value="P2_C"/>
</dbReference>
<reference evidence="3 4" key="1">
    <citation type="submission" date="2023-06" db="EMBL/GenBank/DDBJ databases">
        <title>Pelomonas sp. PFR6 16S ribosomal RNA gene Genome sequencing and assembly.</title>
        <authorList>
            <person name="Woo H."/>
        </authorList>
    </citation>
    <scope>NUCLEOTIDE SEQUENCE [LARGE SCALE GENOMIC DNA]</scope>
    <source>
        <strain evidence="3 4">PFR6</strain>
    </source>
</reference>
<dbReference type="InterPro" id="IPR053751">
    <property type="entry name" value="Viral_Major_Capsid_sf"/>
</dbReference>
<dbReference type="Proteomes" id="UP001228044">
    <property type="component" value="Unassembled WGS sequence"/>
</dbReference>
<protein>
    <submittedName>
        <fullName evidence="3">Major capsid protein P2</fullName>
    </submittedName>
</protein>
<name>A0ABT8E0F1_9BURK</name>
<accession>A0ABT8E0F1</accession>
<dbReference type="Gene3D" id="2.60.120.730">
    <property type="match status" value="2"/>
</dbReference>
<evidence type="ECO:0000259" key="1">
    <source>
        <dbReference type="Pfam" id="PF18628"/>
    </source>
</evidence>
<evidence type="ECO:0000313" key="4">
    <source>
        <dbReference type="Proteomes" id="UP001228044"/>
    </source>
</evidence>
<feature type="domain" description="Viral coat protein P2 N-terminal" evidence="1">
    <location>
        <begin position="6"/>
        <end position="133"/>
    </location>
</feature>
<dbReference type="Pfam" id="PF18628">
    <property type="entry name" value="P2_N"/>
    <property type="match status" value="1"/>
</dbReference>
<proteinExistence type="predicted"/>
<keyword evidence="4" id="KW-1185">Reference proteome</keyword>
<dbReference type="EMBL" id="JAUHHC010000014">
    <property type="protein sequence ID" value="MDN3923341.1"/>
    <property type="molecule type" value="Genomic_DNA"/>
</dbReference>
<sequence length="283" mass="30559">MIYLPLNPFNPVALGVRSTVQVQRYDMTLARVVLNFPGANAITKATISEIVVKIGARVVFGPITGLELDAMNKYRGIYDRADALTIDFTERDALSVVGKEIGGIDIPALYGQDIFIEVVNNAGAGTPTLTALAGFTALQFDPSKPNPDGQLIKKVLAYQIPTSGGTAVTWTPVLKGAVIQRIHLKYAGTDWAGSTDGNLARVEVKKNGVAVHGNVNCNLQRYLLQEQRKVPQSKFYHLDFVHDNVHSAALATADARALEFNFTLAAPDTIRAIVECLDTPGNL</sequence>